<organism evidence="1 2">
    <name type="scientific">Ooceraea biroi</name>
    <name type="common">Clonal raider ant</name>
    <name type="synonym">Cerapachys biroi</name>
    <dbReference type="NCBI Taxonomy" id="2015173"/>
    <lineage>
        <taxon>Eukaryota</taxon>
        <taxon>Metazoa</taxon>
        <taxon>Ecdysozoa</taxon>
        <taxon>Arthropoda</taxon>
        <taxon>Hexapoda</taxon>
        <taxon>Insecta</taxon>
        <taxon>Pterygota</taxon>
        <taxon>Neoptera</taxon>
        <taxon>Endopterygota</taxon>
        <taxon>Hymenoptera</taxon>
        <taxon>Apocrita</taxon>
        <taxon>Aculeata</taxon>
        <taxon>Formicoidea</taxon>
        <taxon>Formicidae</taxon>
        <taxon>Dorylinae</taxon>
        <taxon>Ooceraea</taxon>
    </lineage>
</organism>
<protein>
    <recommendedName>
        <fullName evidence="3">DDE-1 domain-containing protein</fullName>
    </recommendedName>
</protein>
<accession>A0A026WH63</accession>
<keyword evidence="2" id="KW-1185">Reference proteome</keyword>
<evidence type="ECO:0000313" key="2">
    <source>
        <dbReference type="Proteomes" id="UP000053097"/>
    </source>
</evidence>
<evidence type="ECO:0000313" key="1">
    <source>
        <dbReference type="EMBL" id="EZA54414.1"/>
    </source>
</evidence>
<dbReference type="InterPro" id="IPR036397">
    <property type="entry name" value="RNaseH_sf"/>
</dbReference>
<sequence>MEKVWHHIVEYRPEYRAKEQPSFYLLLNTSFDSISVRKFWADRRVCVLSQPPDSPDLSPCDYFLFDEIRRQIWGQGLPLIMNHLLLE</sequence>
<name>A0A026WH63_OOCBI</name>
<proteinExistence type="predicted"/>
<dbReference type="Proteomes" id="UP000053097">
    <property type="component" value="Unassembled WGS sequence"/>
</dbReference>
<dbReference type="AlphaFoldDB" id="A0A026WH63"/>
<dbReference type="EMBL" id="KK107250">
    <property type="protein sequence ID" value="EZA54414.1"/>
    <property type="molecule type" value="Genomic_DNA"/>
</dbReference>
<gene>
    <name evidence="1" type="ORF">X777_05644</name>
</gene>
<dbReference type="GO" id="GO:0003676">
    <property type="term" value="F:nucleic acid binding"/>
    <property type="evidence" value="ECO:0007669"/>
    <property type="project" value="InterPro"/>
</dbReference>
<dbReference type="Gene3D" id="3.30.420.10">
    <property type="entry name" value="Ribonuclease H-like superfamily/Ribonuclease H"/>
    <property type="match status" value="1"/>
</dbReference>
<reference evidence="1 2" key="1">
    <citation type="journal article" date="2014" name="Curr. Biol.">
        <title>The genome of the clonal raider ant Cerapachys biroi.</title>
        <authorList>
            <person name="Oxley P.R."/>
            <person name="Ji L."/>
            <person name="Fetter-Pruneda I."/>
            <person name="McKenzie S.K."/>
            <person name="Li C."/>
            <person name="Hu H."/>
            <person name="Zhang G."/>
            <person name="Kronauer D.J."/>
        </authorList>
    </citation>
    <scope>NUCLEOTIDE SEQUENCE [LARGE SCALE GENOMIC DNA]</scope>
</reference>
<evidence type="ECO:0008006" key="3">
    <source>
        <dbReference type="Google" id="ProtNLM"/>
    </source>
</evidence>